<dbReference type="Gene3D" id="3.30.10.10">
    <property type="entry name" value="Trypsin Inhibitor V, subunit A"/>
    <property type="match status" value="1"/>
</dbReference>
<evidence type="ECO:0000256" key="4">
    <source>
        <dbReference type="ARBA" id="ARBA00022900"/>
    </source>
</evidence>
<reference evidence="11 12" key="1">
    <citation type="journal article" date="2020" name="IScience">
        <title>Genome Sequencing of the Endangered Kingdonia uniflora (Circaeasteraceae, Ranunculales) Reveals Potential Mechanisms of Evolutionary Specialization.</title>
        <authorList>
            <person name="Sun Y."/>
            <person name="Deng T."/>
            <person name="Zhang A."/>
            <person name="Moore M.J."/>
            <person name="Landis J.B."/>
            <person name="Lin N."/>
            <person name="Zhang H."/>
            <person name="Zhang X."/>
            <person name="Huang J."/>
            <person name="Zhang X."/>
            <person name="Sun H."/>
            <person name="Wang H."/>
        </authorList>
    </citation>
    <scope>NUCLEOTIDE SEQUENCE [LARGE SCALE GENOMIC DNA]</scope>
    <source>
        <strain evidence="11">TB1705</strain>
        <tissue evidence="11">Leaf</tissue>
    </source>
</reference>
<gene>
    <name evidence="11" type="ORF">GIB67_008237</name>
</gene>
<evidence type="ECO:0000313" key="12">
    <source>
        <dbReference type="Proteomes" id="UP000541444"/>
    </source>
</evidence>
<dbReference type="GO" id="GO:0005634">
    <property type="term" value="C:nucleus"/>
    <property type="evidence" value="ECO:0007669"/>
    <property type="project" value="UniProtKB-SubCell"/>
</dbReference>
<keyword evidence="12" id="KW-1185">Reference proteome</keyword>
<dbReference type="GO" id="GO:0004867">
    <property type="term" value="F:serine-type endopeptidase inhibitor activity"/>
    <property type="evidence" value="ECO:0007669"/>
    <property type="project" value="UniProtKB-KW"/>
</dbReference>
<evidence type="ECO:0000313" key="11">
    <source>
        <dbReference type="EMBL" id="KAF6162108.1"/>
    </source>
</evidence>
<dbReference type="Gene3D" id="3.40.50.410">
    <property type="entry name" value="von Willebrand factor, type A domain"/>
    <property type="match status" value="1"/>
</dbReference>
<dbReference type="PANTHER" id="PTHR46503">
    <property type="entry name" value="INTER-ALPHA-TRYPSIN INHIBITOR HEAVY CHAIN-LIKE PROTEIN"/>
    <property type="match status" value="1"/>
</dbReference>
<dbReference type="PANTHER" id="PTHR46503:SF1">
    <property type="entry name" value="INTER-ALPHA-TRYPSIN INHIBITOR HEAVY CHAIN-LIKE PROTEIN"/>
    <property type="match status" value="1"/>
</dbReference>
<dbReference type="Proteomes" id="UP000541444">
    <property type="component" value="Unassembled WGS sequence"/>
</dbReference>
<feature type="domain" description="VWFA" evidence="10">
    <location>
        <begin position="105"/>
        <end position="174"/>
    </location>
</feature>
<dbReference type="Pfam" id="PF00280">
    <property type="entry name" value="potato_inhibit"/>
    <property type="match status" value="1"/>
</dbReference>
<keyword evidence="5 9" id="KW-0805">Transcription regulation</keyword>
<keyword evidence="6 9" id="KW-0238">DNA-binding</keyword>
<dbReference type="OrthoDB" id="910270at2759"/>
<dbReference type="Pfam" id="PF13768">
    <property type="entry name" value="VWA_3"/>
    <property type="match status" value="1"/>
</dbReference>
<dbReference type="GO" id="GO:0003700">
    <property type="term" value="F:DNA-binding transcription factor activity"/>
    <property type="evidence" value="ECO:0007669"/>
    <property type="project" value="UniProtKB-UniRule"/>
</dbReference>
<comment type="subcellular location">
    <subcellularLocation>
        <location evidence="1 9">Nucleus</location>
    </subcellularLocation>
</comment>
<comment type="function">
    <text evidence="9">Component of the sequence-specific heterotrimeric transcription factor (NF-Y) which specifically recognizes a 5'-CCAAT-3' box motif found in the promoters of its target genes.</text>
</comment>
<evidence type="ECO:0000256" key="5">
    <source>
        <dbReference type="ARBA" id="ARBA00023015"/>
    </source>
</evidence>
<evidence type="ECO:0000256" key="9">
    <source>
        <dbReference type="RuleBase" id="RU367155"/>
    </source>
</evidence>
<comment type="subunit">
    <text evidence="9">Heterotrimer.</text>
</comment>
<dbReference type="SUPFAM" id="SSF54654">
    <property type="entry name" value="CI-2 family of serine protease inhibitors"/>
    <property type="match status" value="1"/>
</dbReference>
<sequence>MGYPPCVNYTCDYANPRTWPQLLGKPANVAKAIIERDVPGVAVILRTSDNYGIFDFCCNRVWLYVDNDARHTVNAVPKIGTRGVILGQVHIICVVSLNLQVFRKDVVFLVDISLSMQGKPHEIVKSALSSALSNLNPEDSFSIIAFNGETYLFSSSLEPATKETIEKAIEWINMNFIAGGGRNGTSGSQAGGHMKSALSLGTLDIVFPQQVEYGQPMARIPYPHVVPYFGRMWVAYGRQAISYLHESRHLHALKRVRGSGGCFVNTKKMEESNDQNASNVGFL</sequence>
<comment type="similarity">
    <text evidence="9">Belongs to the NFYA/HAP2 subunit family.</text>
</comment>
<keyword evidence="4" id="KW-0722">Serine protease inhibitor</keyword>
<evidence type="ECO:0000256" key="1">
    <source>
        <dbReference type="ARBA" id="ARBA00004123"/>
    </source>
</evidence>
<dbReference type="SUPFAM" id="SSF53300">
    <property type="entry name" value="vWA-like"/>
    <property type="match status" value="1"/>
</dbReference>
<dbReference type="Pfam" id="PF02045">
    <property type="entry name" value="CBFB_NFYA"/>
    <property type="match status" value="1"/>
</dbReference>
<evidence type="ECO:0000256" key="7">
    <source>
        <dbReference type="ARBA" id="ARBA00023163"/>
    </source>
</evidence>
<keyword evidence="7 9" id="KW-0804">Transcription</keyword>
<proteinExistence type="inferred from homology"/>
<protein>
    <recommendedName>
        <fullName evidence="9">Nuclear transcription factor Y subunit</fullName>
    </recommendedName>
</protein>
<accession>A0A7J7N5B8</accession>
<dbReference type="GO" id="GO:0003677">
    <property type="term" value="F:DNA binding"/>
    <property type="evidence" value="ECO:0007669"/>
    <property type="project" value="UniProtKB-KW"/>
</dbReference>
<dbReference type="AlphaFoldDB" id="A0A7J7N5B8"/>
<dbReference type="InterPro" id="IPR000864">
    <property type="entry name" value="Prot_inh_pot1"/>
</dbReference>
<dbReference type="InterPro" id="IPR036465">
    <property type="entry name" value="vWFA_dom_sf"/>
</dbReference>
<evidence type="ECO:0000256" key="2">
    <source>
        <dbReference type="ARBA" id="ARBA00008210"/>
    </source>
</evidence>
<organism evidence="11 12">
    <name type="scientific">Kingdonia uniflora</name>
    <dbReference type="NCBI Taxonomy" id="39325"/>
    <lineage>
        <taxon>Eukaryota</taxon>
        <taxon>Viridiplantae</taxon>
        <taxon>Streptophyta</taxon>
        <taxon>Embryophyta</taxon>
        <taxon>Tracheophyta</taxon>
        <taxon>Spermatophyta</taxon>
        <taxon>Magnoliopsida</taxon>
        <taxon>Ranunculales</taxon>
        <taxon>Circaeasteraceae</taxon>
        <taxon>Kingdonia</taxon>
    </lineage>
</organism>
<evidence type="ECO:0000256" key="3">
    <source>
        <dbReference type="ARBA" id="ARBA00022690"/>
    </source>
</evidence>
<comment type="similarity">
    <text evidence="2">Belongs to the protease inhibitor I13 (potato type I serine protease inhibitor) family.</text>
</comment>
<dbReference type="PROSITE" id="PS51152">
    <property type="entry name" value="NFYA_HAP2_2"/>
    <property type="match status" value="1"/>
</dbReference>
<dbReference type="InterPro" id="IPR002035">
    <property type="entry name" value="VWF_A"/>
</dbReference>
<keyword evidence="8 9" id="KW-0539">Nucleus</keyword>
<dbReference type="InterPro" id="IPR001289">
    <property type="entry name" value="NFYA"/>
</dbReference>
<dbReference type="PROSITE" id="PS00285">
    <property type="entry name" value="POTATO_INHIBITOR"/>
    <property type="match status" value="1"/>
</dbReference>
<dbReference type="EMBL" id="JACGCM010001055">
    <property type="protein sequence ID" value="KAF6162108.1"/>
    <property type="molecule type" value="Genomic_DNA"/>
</dbReference>
<keyword evidence="3" id="KW-0646">Protease inhibitor</keyword>
<evidence type="ECO:0000256" key="8">
    <source>
        <dbReference type="ARBA" id="ARBA00023242"/>
    </source>
</evidence>
<evidence type="ECO:0000259" key="10">
    <source>
        <dbReference type="Pfam" id="PF13768"/>
    </source>
</evidence>
<evidence type="ECO:0000256" key="6">
    <source>
        <dbReference type="ARBA" id="ARBA00023125"/>
    </source>
</evidence>
<dbReference type="Gene3D" id="6.10.250.2430">
    <property type="match status" value="1"/>
</dbReference>
<name>A0A7J7N5B8_9MAGN</name>
<dbReference type="GO" id="GO:0009611">
    <property type="term" value="P:response to wounding"/>
    <property type="evidence" value="ECO:0007669"/>
    <property type="project" value="InterPro"/>
</dbReference>
<dbReference type="InterPro" id="IPR036354">
    <property type="entry name" value="Prot_inh_pot1_sf"/>
</dbReference>
<comment type="caution">
    <text evidence="11">The sequence shown here is derived from an EMBL/GenBank/DDBJ whole genome shotgun (WGS) entry which is preliminary data.</text>
</comment>